<comment type="caution">
    <text evidence="1">The sequence shown here is derived from an EMBL/GenBank/DDBJ whole genome shotgun (WGS) entry which is preliminary data.</text>
</comment>
<dbReference type="RefSeq" id="WP_133597826.1">
    <property type="nucleotide sequence ID" value="NZ_SNYL01000009.1"/>
</dbReference>
<gene>
    <name evidence="1" type="ORF">DFR43_109110</name>
</gene>
<accession>A0A4R6U7L6</accession>
<reference evidence="1 2" key="1">
    <citation type="submission" date="2019-03" db="EMBL/GenBank/DDBJ databases">
        <title>Genomic Encyclopedia of Type Strains, Phase IV (KMG-IV): sequencing the most valuable type-strain genomes for metagenomic binning, comparative biology and taxonomic classification.</title>
        <authorList>
            <person name="Goeker M."/>
        </authorList>
    </citation>
    <scope>NUCLEOTIDE SEQUENCE [LARGE SCALE GENOMIC DNA]</scope>
    <source>
        <strain evidence="1 2">DSM 19605</strain>
    </source>
</reference>
<organism evidence="1 2">
    <name type="scientific">Tepidicella xavieri</name>
    <dbReference type="NCBI Taxonomy" id="360241"/>
    <lineage>
        <taxon>Bacteria</taxon>
        <taxon>Pseudomonadati</taxon>
        <taxon>Pseudomonadota</taxon>
        <taxon>Betaproteobacteria</taxon>
        <taxon>Burkholderiales</taxon>
        <taxon>Tepidicella</taxon>
    </lineage>
</organism>
<protein>
    <submittedName>
        <fullName evidence="1">Uncharacterized protein</fullName>
    </submittedName>
</protein>
<dbReference type="Proteomes" id="UP000295510">
    <property type="component" value="Unassembled WGS sequence"/>
</dbReference>
<keyword evidence="2" id="KW-1185">Reference proteome</keyword>
<proteinExistence type="predicted"/>
<evidence type="ECO:0000313" key="1">
    <source>
        <dbReference type="EMBL" id="TDQ42540.1"/>
    </source>
</evidence>
<evidence type="ECO:0000313" key="2">
    <source>
        <dbReference type="Proteomes" id="UP000295510"/>
    </source>
</evidence>
<dbReference type="AlphaFoldDB" id="A0A4R6U7L6"/>
<name>A0A4R6U7L6_9BURK</name>
<dbReference type="OrthoDB" id="9149617at2"/>
<sequence>MAAHWPELATALTEQAVDTVDALLRGLEVLVQRGRLSPAECQVLTTPAQRLKHCAVHAQQIIRFQSGRVRQSHEKIDLAYVVESVLQERRDELALQGITVRRKFKPVELLIDPTLGYGLTQAMLDWSVRLGAHIDLRLDQAHEPPRARLSMKILTAEPPSQAEVFMDNIQWLLLRQIAATDGGIELHREVVADGVVLTACFKRVLNAPSSSAELHTADGTPSTVFKTVSGAYVLVCSASPETRLRALGIVKQLGVTADGVASAAQTLAAMRDRDVHLLILDEDSPPADIGQLRHDLAAMHPNLAVLRLVVPRARAKAPKDGDTAVMAEKMKVPVDALEQSLGSAVMFTLSNVI</sequence>
<dbReference type="EMBL" id="SNYL01000009">
    <property type="protein sequence ID" value="TDQ42540.1"/>
    <property type="molecule type" value="Genomic_DNA"/>
</dbReference>